<dbReference type="Proteomes" id="UP000199092">
    <property type="component" value="Chromosome I"/>
</dbReference>
<dbReference type="STRING" id="546871.SAMN04488543_4406"/>
<keyword evidence="4" id="KW-1185">Reference proteome</keyword>
<protein>
    <submittedName>
        <fullName evidence="3">Uncharacterized conserved protein YlxW, UPF0749 family</fullName>
    </submittedName>
</protein>
<evidence type="ECO:0000313" key="4">
    <source>
        <dbReference type="Proteomes" id="UP000199092"/>
    </source>
</evidence>
<dbReference type="InterPro" id="IPR010273">
    <property type="entry name" value="DUF881"/>
</dbReference>
<accession>A0A1H2AE26</accession>
<dbReference type="Gene3D" id="3.30.70.1880">
    <property type="entry name" value="Protein of unknown function DUF881"/>
    <property type="match status" value="1"/>
</dbReference>
<proteinExistence type="inferred from homology"/>
<dbReference type="GO" id="GO:0005886">
    <property type="term" value="C:plasma membrane"/>
    <property type="evidence" value="ECO:0007669"/>
    <property type="project" value="TreeGrafter"/>
</dbReference>
<organism evidence="3 4">
    <name type="scientific">Friedmanniella luteola</name>
    <dbReference type="NCBI Taxonomy" id="546871"/>
    <lineage>
        <taxon>Bacteria</taxon>
        <taxon>Bacillati</taxon>
        <taxon>Actinomycetota</taxon>
        <taxon>Actinomycetes</taxon>
        <taxon>Propionibacteriales</taxon>
        <taxon>Nocardioidaceae</taxon>
        <taxon>Friedmanniella</taxon>
    </lineage>
</organism>
<dbReference type="PANTHER" id="PTHR37313:SF4">
    <property type="entry name" value="CONSERVED MEMBRANE PROTEIN-RELATED"/>
    <property type="match status" value="1"/>
</dbReference>
<comment type="similarity">
    <text evidence="1">Belongs to the UPF0749 family.</text>
</comment>
<name>A0A1H2AE26_9ACTN</name>
<dbReference type="Pfam" id="PF05949">
    <property type="entry name" value="DUF881"/>
    <property type="match status" value="1"/>
</dbReference>
<reference evidence="3 4" key="1">
    <citation type="submission" date="2016-10" db="EMBL/GenBank/DDBJ databases">
        <authorList>
            <person name="de Groot N.N."/>
        </authorList>
    </citation>
    <scope>NUCLEOTIDE SEQUENCE [LARGE SCALE GENOMIC DNA]</scope>
    <source>
        <strain evidence="3 4">DSM 21741</strain>
    </source>
</reference>
<dbReference type="EMBL" id="LT629749">
    <property type="protein sequence ID" value="SDT44012.1"/>
    <property type="molecule type" value="Genomic_DNA"/>
</dbReference>
<evidence type="ECO:0000256" key="2">
    <source>
        <dbReference type="SAM" id="MobiDB-lite"/>
    </source>
</evidence>
<dbReference type="AlphaFoldDB" id="A0A1H2AE26"/>
<dbReference type="OrthoDB" id="3214641at2"/>
<dbReference type="RefSeq" id="WP_091416317.1">
    <property type="nucleotide sequence ID" value="NZ_LT629749.1"/>
</dbReference>
<evidence type="ECO:0000313" key="3">
    <source>
        <dbReference type="EMBL" id="SDT44012.1"/>
    </source>
</evidence>
<evidence type="ECO:0000256" key="1">
    <source>
        <dbReference type="ARBA" id="ARBA00009108"/>
    </source>
</evidence>
<sequence>MEREQGVGPGHRVRRALRRARTAQLRRDATRRPAGRVLTAAVCLLAGLMVVVSAVNARGTDLRPGRNTDLVSLVQSQSRRNADLARQVSEVRAQVDALASVEDTDPALQARLERASAAAAFTALTGPAVSVTIDDAPDTVAADGVDPDLLVVHQQDIQAVVNALWSGGAEAMTIQGQRVISTTGVKCVGNTVVLHGIPYAPPYVVSALGDPGRLRAALAGSPALQIYQQYVAAYGLVYQERSLGRADFPAHEGSLDLQFATPPGGNSASPTAEDDETPR</sequence>
<gene>
    <name evidence="3" type="ORF">SAMN04488543_4406</name>
</gene>
<dbReference type="PANTHER" id="PTHR37313">
    <property type="entry name" value="UPF0749 PROTEIN RV1825"/>
    <property type="match status" value="1"/>
</dbReference>
<feature type="region of interest" description="Disordered" evidence="2">
    <location>
        <begin position="255"/>
        <end position="279"/>
    </location>
</feature>